<feature type="non-terminal residue" evidence="1">
    <location>
        <position position="1"/>
    </location>
</feature>
<reference evidence="1" key="1">
    <citation type="submission" date="2016-01" db="EMBL/GenBank/DDBJ databases">
        <title>Reference transcriptome for the parasite Schistocephalus solidus: insights into the molecular evolution of parasitism.</title>
        <authorList>
            <person name="Hebert F.O."/>
            <person name="Grambauer S."/>
            <person name="Barber I."/>
            <person name="Landry C.R."/>
            <person name="Aubin-Horth N."/>
        </authorList>
    </citation>
    <scope>NUCLEOTIDE SEQUENCE</scope>
</reference>
<dbReference type="EMBL" id="GEEE01004071">
    <property type="protein sequence ID" value="JAP59154.1"/>
    <property type="molecule type" value="Transcribed_RNA"/>
</dbReference>
<accession>A0A0X3Q5C6</accession>
<sequence length="100" mass="11263">PLPLSNADPHPHEYRRRSSYRYPPFNVSIPSSRPCSCPQRCTPHRLSNRHDVIPPTPKGISPNVTLPSLFSIVPFHIFISFLIVESISNISVVPPNDCCF</sequence>
<evidence type="ECO:0000313" key="1">
    <source>
        <dbReference type="EMBL" id="JAP59154.1"/>
    </source>
</evidence>
<organism evidence="1">
    <name type="scientific">Schistocephalus solidus</name>
    <name type="common">Tapeworm</name>
    <dbReference type="NCBI Taxonomy" id="70667"/>
    <lineage>
        <taxon>Eukaryota</taxon>
        <taxon>Metazoa</taxon>
        <taxon>Spiralia</taxon>
        <taxon>Lophotrochozoa</taxon>
        <taxon>Platyhelminthes</taxon>
        <taxon>Cestoda</taxon>
        <taxon>Eucestoda</taxon>
        <taxon>Diphyllobothriidea</taxon>
        <taxon>Diphyllobothriidae</taxon>
        <taxon>Schistocephalus</taxon>
    </lineage>
</organism>
<proteinExistence type="predicted"/>
<protein>
    <submittedName>
        <fullName evidence="1">Uncharacterized protein</fullName>
    </submittedName>
</protein>
<dbReference type="AlphaFoldDB" id="A0A0X3Q5C6"/>
<name>A0A0X3Q5C6_SCHSO</name>
<gene>
    <name evidence="1" type="ORF">TR123376</name>
</gene>